<evidence type="ECO:0000259" key="2">
    <source>
        <dbReference type="Pfam" id="PF25085"/>
    </source>
</evidence>
<dbReference type="EMBL" id="VJMH01006985">
    <property type="protein sequence ID" value="KAF0686580.1"/>
    <property type="molecule type" value="Genomic_DNA"/>
</dbReference>
<proteinExistence type="predicted"/>
<keyword evidence="5" id="KW-1185">Reference proteome</keyword>
<organism evidence="4 5">
    <name type="scientific">Aphanomyces stellatus</name>
    <dbReference type="NCBI Taxonomy" id="120398"/>
    <lineage>
        <taxon>Eukaryota</taxon>
        <taxon>Sar</taxon>
        <taxon>Stramenopiles</taxon>
        <taxon>Oomycota</taxon>
        <taxon>Saprolegniomycetes</taxon>
        <taxon>Saprolegniales</taxon>
        <taxon>Verrucalvaceae</taxon>
        <taxon>Aphanomyces</taxon>
    </lineage>
</organism>
<evidence type="ECO:0000313" key="3">
    <source>
        <dbReference type="EMBL" id="KAF0686580.1"/>
    </source>
</evidence>
<reference evidence="4 5" key="1">
    <citation type="submission" date="2019-03" db="EMBL/GenBank/DDBJ databases">
        <authorList>
            <person name="Gaulin E."/>
            <person name="Dumas B."/>
        </authorList>
    </citation>
    <scope>NUCLEOTIDE SEQUENCE [LARGE SCALE GENOMIC DNA]</scope>
    <source>
        <strain evidence="4">CBS 568.67</strain>
    </source>
</reference>
<gene>
    <name evidence="4" type="primary">Aste57867_21623</name>
    <name evidence="3" type="ORF">As57867_021554</name>
    <name evidence="4" type="ORF">ASTE57867_21623</name>
</gene>
<dbReference type="PANTHER" id="PTHR35982">
    <property type="entry name" value="AGAP005361-PA"/>
    <property type="match status" value="1"/>
</dbReference>
<feature type="transmembrane region" description="Helical" evidence="1">
    <location>
        <begin position="294"/>
        <end position="313"/>
    </location>
</feature>
<dbReference type="Proteomes" id="UP000332933">
    <property type="component" value="Unassembled WGS sequence"/>
</dbReference>
<dbReference type="EMBL" id="CAADRA010007011">
    <property type="protein sequence ID" value="VFT98293.1"/>
    <property type="molecule type" value="Genomic_DNA"/>
</dbReference>
<accession>A0A485LI06</accession>
<dbReference type="InterPro" id="IPR056704">
    <property type="entry name" value="DUF7802"/>
</dbReference>
<protein>
    <submittedName>
        <fullName evidence="4">Aste57867_21623 protein</fullName>
    </submittedName>
</protein>
<name>A0A485LI06_9STRA</name>
<evidence type="ECO:0000313" key="5">
    <source>
        <dbReference type="Proteomes" id="UP000332933"/>
    </source>
</evidence>
<evidence type="ECO:0000313" key="4">
    <source>
        <dbReference type="EMBL" id="VFT98293.1"/>
    </source>
</evidence>
<feature type="transmembrane region" description="Helical" evidence="1">
    <location>
        <begin position="90"/>
        <end position="107"/>
    </location>
</feature>
<feature type="domain" description="DUF7802" evidence="2">
    <location>
        <begin position="12"/>
        <end position="404"/>
    </location>
</feature>
<feature type="transmembrane region" description="Helical" evidence="1">
    <location>
        <begin position="20"/>
        <end position="40"/>
    </location>
</feature>
<reference evidence="3" key="2">
    <citation type="submission" date="2019-06" db="EMBL/GenBank/DDBJ databases">
        <title>Genomics analysis of Aphanomyces spp. identifies a new class of oomycete effector associated with host adaptation.</title>
        <authorList>
            <person name="Gaulin E."/>
        </authorList>
    </citation>
    <scope>NUCLEOTIDE SEQUENCE</scope>
    <source>
        <strain evidence="3">CBS 578.67</strain>
    </source>
</reference>
<feature type="transmembrane region" description="Helical" evidence="1">
    <location>
        <begin position="128"/>
        <end position="152"/>
    </location>
</feature>
<dbReference type="PANTHER" id="PTHR35982:SF1">
    <property type="entry name" value="SPIROCYCLASE, AVEC FAMILY"/>
    <property type="match status" value="1"/>
</dbReference>
<feature type="transmembrane region" description="Helical" evidence="1">
    <location>
        <begin position="218"/>
        <end position="241"/>
    </location>
</feature>
<feature type="transmembrane region" description="Helical" evidence="1">
    <location>
        <begin position="388"/>
        <end position="406"/>
    </location>
</feature>
<keyword evidence="1" id="KW-0812">Transmembrane</keyword>
<feature type="transmembrane region" description="Helical" evidence="1">
    <location>
        <begin position="247"/>
        <end position="265"/>
    </location>
</feature>
<evidence type="ECO:0000256" key="1">
    <source>
        <dbReference type="SAM" id="Phobius"/>
    </source>
</evidence>
<feature type="transmembrane region" description="Helical" evidence="1">
    <location>
        <begin position="52"/>
        <end position="70"/>
    </location>
</feature>
<dbReference type="OrthoDB" id="188749at2759"/>
<keyword evidence="1" id="KW-0472">Membrane</keyword>
<keyword evidence="1" id="KW-1133">Transmembrane helix</keyword>
<feature type="transmembrane region" description="Helical" evidence="1">
    <location>
        <begin position="172"/>
        <end position="197"/>
    </location>
</feature>
<sequence length="432" mass="48543">MMLEGMAPLIAFNSPLQLVFDNPSLVMMELVSFFLFLMSCIHAQGSPRRTQLLLGGLVAFHTLLLGLGQVDPHVAITWHSQAIVMLFHRHVPLYLVLLHASFYYLSVPSSFSDSSSHRRAYISTLKMHLHFSASIAAMGLISLAVVLPAEIVGAKLIWWTWHDTDPTLVDRFLNVPIAVLISHFVSASSFFLCHELFRSHWTPGFVYQLAATHTEHAVVVGAILASIPTTLLHFGLAFQLLHDVVGLSSHTILGCLVVVSFQLIWSSDRRGHMEHALVPWHYDGEWHHAWYDHALLQALFLYLVVTPVLVLVLKPTHLVSLGYHQLLGDCTTTSSYTTVLGTTHTRFTYLCHRHYDEAFSFCGAPASQLHVHDPWYKICGVDYEATSFAHYLVVLVVANTCLVMLFRDIFSLARPAWVHRLPPRQQAATTKL</sequence>
<dbReference type="Pfam" id="PF25085">
    <property type="entry name" value="DUF7802"/>
    <property type="match status" value="1"/>
</dbReference>
<dbReference type="AlphaFoldDB" id="A0A485LI06"/>